<comment type="caution">
    <text evidence="2">The sequence shown here is derived from an EMBL/GenBank/DDBJ whole genome shotgun (WGS) entry which is preliminary data.</text>
</comment>
<accession>A0ABV4AHR1</accession>
<keyword evidence="3" id="KW-1185">Reference proteome</keyword>
<keyword evidence="1" id="KW-1133">Transmembrane helix</keyword>
<organism evidence="2 3">
    <name type="scientific">Isoalcanivorax beigongshangi</name>
    <dbReference type="NCBI Taxonomy" id="3238810"/>
    <lineage>
        <taxon>Bacteria</taxon>
        <taxon>Pseudomonadati</taxon>
        <taxon>Pseudomonadota</taxon>
        <taxon>Gammaproteobacteria</taxon>
        <taxon>Oceanospirillales</taxon>
        <taxon>Alcanivoracaceae</taxon>
        <taxon>Isoalcanivorax</taxon>
    </lineage>
</organism>
<name>A0ABV4AHR1_9GAMM</name>
<reference evidence="2 3" key="1">
    <citation type="submission" date="2024-07" db="EMBL/GenBank/DDBJ databases">
        <authorList>
            <person name="Ren Q."/>
        </authorList>
    </citation>
    <scope>NUCLEOTIDE SEQUENCE [LARGE SCALE GENOMIC DNA]</scope>
    <source>
        <strain evidence="2 3">REN37</strain>
    </source>
</reference>
<evidence type="ECO:0000313" key="2">
    <source>
        <dbReference type="EMBL" id="MEY1662254.1"/>
    </source>
</evidence>
<sequence length="165" mass="19268">MVTPTPPSQPRERLRRALIWVVQYWRELFNFRFDRYMIIQVLPGVYGLALAAIAIALTYLSVEAFFHSTWRGMFYFFFAAPLTFLVLASTLRALLEFYMVMFRIAEHLSELAGMRDTVDRLSGISDSVDEMANLARRIPFWRALTGFNNERRRGRKERSNGDDEG</sequence>
<feature type="transmembrane region" description="Helical" evidence="1">
    <location>
        <begin position="36"/>
        <end position="62"/>
    </location>
</feature>
<dbReference type="EMBL" id="JBGCUO010000001">
    <property type="protein sequence ID" value="MEY1662254.1"/>
    <property type="molecule type" value="Genomic_DNA"/>
</dbReference>
<feature type="transmembrane region" description="Helical" evidence="1">
    <location>
        <begin position="74"/>
        <end position="95"/>
    </location>
</feature>
<dbReference type="Pfam" id="PF14110">
    <property type="entry name" value="DUF4282"/>
    <property type="match status" value="1"/>
</dbReference>
<gene>
    <name evidence="2" type="ORF">AB5I84_08855</name>
</gene>
<protein>
    <submittedName>
        <fullName evidence="2">DUF4282 domain-containing protein</fullName>
    </submittedName>
</protein>
<proteinExistence type="predicted"/>
<keyword evidence="1" id="KW-0812">Transmembrane</keyword>
<dbReference type="RefSeq" id="WP_369455490.1">
    <property type="nucleotide sequence ID" value="NZ_JBGCUO010000001.1"/>
</dbReference>
<dbReference type="InterPro" id="IPR025557">
    <property type="entry name" value="DUF4282"/>
</dbReference>
<keyword evidence="1" id="KW-0472">Membrane</keyword>
<evidence type="ECO:0000313" key="3">
    <source>
        <dbReference type="Proteomes" id="UP001562065"/>
    </source>
</evidence>
<evidence type="ECO:0000256" key="1">
    <source>
        <dbReference type="SAM" id="Phobius"/>
    </source>
</evidence>
<dbReference type="Proteomes" id="UP001562065">
    <property type="component" value="Unassembled WGS sequence"/>
</dbReference>